<organism evidence="1 2">
    <name type="scientific">Castellaniella defragrans</name>
    <name type="common">Alcaligenes defragrans</name>
    <dbReference type="NCBI Taxonomy" id="75697"/>
    <lineage>
        <taxon>Bacteria</taxon>
        <taxon>Pseudomonadati</taxon>
        <taxon>Pseudomonadota</taxon>
        <taxon>Betaproteobacteria</taxon>
        <taxon>Burkholderiales</taxon>
        <taxon>Alcaligenaceae</taxon>
        <taxon>Castellaniella</taxon>
    </lineage>
</organism>
<protein>
    <recommendedName>
        <fullName evidence="3">DUF4399 domain-containing protein</fullName>
    </recommendedName>
</protein>
<accession>A0A7W9WNJ9</accession>
<comment type="caution">
    <text evidence="1">The sequence shown here is derived from an EMBL/GenBank/DDBJ whole genome shotgun (WGS) entry which is preliminary data.</text>
</comment>
<dbReference type="RefSeq" id="WP_170288545.1">
    <property type="nucleotide sequence ID" value="NZ_JACHIB010000028.1"/>
</dbReference>
<dbReference type="AlphaFoldDB" id="A0A7W9WNJ9"/>
<evidence type="ECO:0000313" key="1">
    <source>
        <dbReference type="EMBL" id="MBB6085492.1"/>
    </source>
</evidence>
<evidence type="ECO:0000313" key="2">
    <source>
        <dbReference type="Proteomes" id="UP000541136"/>
    </source>
</evidence>
<proteinExistence type="predicted"/>
<sequence>MTGRITQFIATGSMALLLFSGKALSVTLPSFVIQSPAQGAVVNSPVILQIDVQGATIGQPIEGLDHLHLSVDGGSEVAIYRNGLLRLPLAPGKHTIFVELAGPTHEGLLPPKSVAFTVR</sequence>
<dbReference type="Proteomes" id="UP000541136">
    <property type="component" value="Unassembled WGS sequence"/>
</dbReference>
<gene>
    <name evidence="1" type="ORF">HNR28_003553</name>
</gene>
<evidence type="ECO:0008006" key="3">
    <source>
        <dbReference type="Google" id="ProtNLM"/>
    </source>
</evidence>
<dbReference type="EMBL" id="JACHIB010000028">
    <property type="protein sequence ID" value="MBB6085492.1"/>
    <property type="molecule type" value="Genomic_DNA"/>
</dbReference>
<name>A0A7W9WNJ9_CASDE</name>
<reference evidence="1 2" key="1">
    <citation type="submission" date="2020-08" db="EMBL/GenBank/DDBJ databases">
        <title>Genomic Encyclopedia of Type Strains, Phase IV (KMG-IV): sequencing the most valuable type-strain genomes for metagenomic binning, comparative biology and taxonomic classification.</title>
        <authorList>
            <person name="Goeker M."/>
        </authorList>
    </citation>
    <scope>NUCLEOTIDE SEQUENCE [LARGE SCALE GENOMIC DNA]</scope>
    <source>
        <strain evidence="1 2">DSM 12141</strain>
    </source>
</reference>